<evidence type="ECO:0000313" key="1">
    <source>
        <dbReference type="EMBL" id="GGH93943.1"/>
    </source>
</evidence>
<protein>
    <submittedName>
        <fullName evidence="1">Uncharacterized protein</fullName>
    </submittedName>
</protein>
<dbReference type="Proteomes" id="UP000643279">
    <property type="component" value="Unassembled WGS sequence"/>
</dbReference>
<sequence length="123" mass="13989">MSIRKTTERHARAVILSQCRQFTEDTPWDEPGHEWDERAERLAKYLDNELGTDISAKAMGDLRELLTTLEEIQSVDAGTHHRIDTRYNNQADLRDELANTLHDNVTEVLSVGAFKAIQEGRAA</sequence>
<accession>A0ABQ2APZ0</accession>
<reference evidence="2" key="1">
    <citation type="journal article" date="2019" name="Int. J. Syst. Evol. Microbiol.">
        <title>The Global Catalogue of Microorganisms (GCM) 10K type strain sequencing project: providing services to taxonomists for standard genome sequencing and annotation.</title>
        <authorList>
            <consortium name="The Broad Institute Genomics Platform"/>
            <consortium name="The Broad Institute Genome Sequencing Center for Infectious Disease"/>
            <person name="Wu L."/>
            <person name="Ma J."/>
        </authorList>
    </citation>
    <scope>NUCLEOTIDE SEQUENCE [LARGE SCALE GENOMIC DNA]</scope>
    <source>
        <strain evidence="2">CGMCC 1.12778</strain>
    </source>
</reference>
<keyword evidence="2" id="KW-1185">Reference proteome</keyword>
<organism evidence="1 2">
    <name type="scientific">Arthrobacter liuii</name>
    <dbReference type="NCBI Taxonomy" id="1476996"/>
    <lineage>
        <taxon>Bacteria</taxon>
        <taxon>Bacillati</taxon>
        <taxon>Actinomycetota</taxon>
        <taxon>Actinomycetes</taxon>
        <taxon>Micrococcales</taxon>
        <taxon>Micrococcaceae</taxon>
        <taxon>Arthrobacter</taxon>
    </lineage>
</organism>
<comment type="caution">
    <text evidence="1">The sequence shown here is derived from an EMBL/GenBank/DDBJ whole genome shotgun (WGS) entry which is preliminary data.</text>
</comment>
<name>A0ABQ2APZ0_9MICC</name>
<evidence type="ECO:0000313" key="2">
    <source>
        <dbReference type="Proteomes" id="UP000643279"/>
    </source>
</evidence>
<dbReference type="EMBL" id="BMFW01000005">
    <property type="protein sequence ID" value="GGH93943.1"/>
    <property type="molecule type" value="Genomic_DNA"/>
</dbReference>
<gene>
    <name evidence="1" type="ORF">GCM10007170_15990</name>
</gene>
<proteinExistence type="predicted"/>
<dbReference type="RefSeq" id="WP_188571098.1">
    <property type="nucleotide sequence ID" value="NZ_BMFW01000005.1"/>
</dbReference>